<proteinExistence type="predicted"/>
<keyword evidence="2" id="KW-1185">Reference proteome</keyword>
<name>A0ABU6QKX5_9FABA</name>
<gene>
    <name evidence="1" type="ORF">PIB30_058533</name>
</gene>
<organism evidence="1 2">
    <name type="scientific">Stylosanthes scabra</name>
    <dbReference type="NCBI Taxonomy" id="79078"/>
    <lineage>
        <taxon>Eukaryota</taxon>
        <taxon>Viridiplantae</taxon>
        <taxon>Streptophyta</taxon>
        <taxon>Embryophyta</taxon>
        <taxon>Tracheophyta</taxon>
        <taxon>Spermatophyta</taxon>
        <taxon>Magnoliopsida</taxon>
        <taxon>eudicotyledons</taxon>
        <taxon>Gunneridae</taxon>
        <taxon>Pentapetalae</taxon>
        <taxon>rosids</taxon>
        <taxon>fabids</taxon>
        <taxon>Fabales</taxon>
        <taxon>Fabaceae</taxon>
        <taxon>Papilionoideae</taxon>
        <taxon>50 kb inversion clade</taxon>
        <taxon>dalbergioids sensu lato</taxon>
        <taxon>Dalbergieae</taxon>
        <taxon>Pterocarpus clade</taxon>
        <taxon>Stylosanthes</taxon>
    </lineage>
</organism>
<protein>
    <recommendedName>
        <fullName evidence="3">FAR1 domain-containing protein</fullName>
    </recommendedName>
</protein>
<dbReference type="PANTHER" id="PTHR47718">
    <property type="entry name" value="OS01G0519700 PROTEIN"/>
    <property type="match status" value="1"/>
</dbReference>
<sequence>MCDVDEEYIPKIGITFQTVDEAGLFYKEEGKWTSEVPSIKKTNPTCGANCPARIYVHVDKKARLWRISKVVLHHSYPCCLDQAQMLAQHRELILDVRCTIENNDLSGIKPRQIYQSFGTAVGGHNELGFIEKDVRNYITREVRNVTAEENAKELENIS</sequence>
<evidence type="ECO:0008006" key="3">
    <source>
        <dbReference type="Google" id="ProtNLM"/>
    </source>
</evidence>
<evidence type="ECO:0000313" key="1">
    <source>
        <dbReference type="EMBL" id="MED6112086.1"/>
    </source>
</evidence>
<evidence type="ECO:0000313" key="2">
    <source>
        <dbReference type="Proteomes" id="UP001341840"/>
    </source>
</evidence>
<dbReference type="PANTHER" id="PTHR47718:SF13">
    <property type="entry name" value="OS09G0290500 PROTEIN"/>
    <property type="match status" value="1"/>
</dbReference>
<accession>A0ABU6QKX5</accession>
<reference evidence="1 2" key="1">
    <citation type="journal article" date="2023" name="Plants (Basel)">
        <title>Bridging the Gap: Combining Genomics and Transcriptomics Approaches to Understand Stylosanthes scabra, an Orphan Legume from the Brazilian Caatinga.</title>
        <authorList>
            <person name="Ferreira-Neto J.R.C."/>
            <person name="da Silva M.D."/>
            <person name="Binneck E."/>
            <person name="de Melo N.F."/>
            <person name="da Silva R.H."/>
            <person name="de Melo A.L.T.M."/>
            <person name="Pandolfi V."/>
            <person name="Bustamante F.O."/>
            <person name="Brasileiro-Vidal A.C."/>
            <person name="Benko-Iseppon A.M."/>
        </authorList>
    </citation>
    <scope>NUCLEOTIDE SEQUENCE [LARGE SCALE GENOMIC DNA]</scope>
    <source>
        <tissue evidence="1">Leaves</tissue>
    </source>
</reference>
<dbReference type="Proteomes" id="UP001341840">
    <property type="component" value="Unassembled WGS sequence"/>
</dbReference>
<comment type="caution">
    <text evidence="1">The sequence shown here is derived from an EMBL/GenBank/DDBJ whole genome shotgun (WGS) entry which is preliminary data.</text>
</comment>
<dbReference type="EMBL" id="JASCZI010000493">
    <property type="protein sequence ID" value="MED6112086.1"/>
    <property type="molecule type" value="Genomic_DNA"/>
</dbReference>